<dbReference type="InterPro" id="IPR006311">
    <property type="entry name" value="TAT_signal"/>
</dbReference>
<feature type="domain" description="Solute-binding protein family 5" evidence="3">
    <location>
        <begin position="113"/>
        <end position="468"/>
    </location>
</feature>
<organism evidence="4 5">
    <name type="scientific">Pseudogemmobacter lacusdianii</name>
    <dbReference type="NCBI Taxonomy" id="3069608"/>
    <lineage>
        <taxon>Bacteria</taxon>
        <taxon>Pseudomonadati</taxon>
        <taxon>Pseudomonadota</taxon>
        <taxon>Alphaproteobacteria</taxon>
        <taxon>Rhodobacterales</taxon>
        <taxon>Paracoccaceae</taxon>
        <taxon>Pseudogemmobacter</taxon>
    </lineage>
</organism>
<evidence type="ECO:0000256" key="2">
    <source>
        <dbReference type="ARBA" id="ARBA00005695"/>
    </source>
</evidence>
<proteinExistence type="inferred from homology"/>
<dbReference type="InterPro" id="IPR030678">
    <property type="entry name" value="Peptide/Ni-bd"/>
</dbReference>
<evidence type="ECO:0000259" key="3">
    <source>
        <dbReference type="Pfam" id="PF00496"/>
    </source>
</evidence>
<dbReference type="Gene3D" id="3.40.190.10">
    <property type="entry name" value="Periplasmic binding protein-like II"/>
    <property type="match status" value="1"/>
</dbReference>
<dbReference type="Gene3D" id="3.10.105.10">
    <property type="entry name" value="Dipeptide-binding Protein, Domain 3"/>
    <property type="match status" value="1"/>
</dbReference>
<evidence type="ECO:0000313" key="4">
    <source>
        <dbReference type="EMBL" id="MDQ2067616.1"/>
    </source>
</evidence>
<name>A0ABU0W0S2_9RHOB</name>
<sequence length="567" mass="62386">MMNWEKSGLVQSLKGQVDAGTMSRRQFLRLATTVGVTLSAASVMMGLPGEAQAQTSNLPFPPSDPAAVKGGTFRVGLRVAKLDDPATYSWNDMANASRPVIEHLTLVGSDNIVRPMLLESWEASDDLKTWTLYLRKGVMWHNGDEFTAEDVVFNILKWADSKTGSSNIGLSTFSALTVETGETDAKGKAVRVPNTEGVEIVDSHTVRLHLSRPVLSVPQDFAEYPTLIVHRNFVAPFSAQPIGTGPFTMVEHEVGKRAILKRVTEMTNGQPFQYWGGEIYLDEIHLYHFESENELSALASGTIDAVSDLPSDQMAFAQSLDNVVIDSVASAATLTCRMQIDRAPFDDIRIRQAIIKSVDNTLIQQLVYPEGGLPAENHHVSPVHPEYFPLPPLVRDVEGAKKLLAEAGHPDGIQLTIDCGNAGGPWEQAVCEAIRDQVKDAGIDLAVNVIPTSRYWEIWTETLFGATNWAHRSLATMTLGLAYRSGVPWNESHFASAEFDAALADAEATVDVEARRVKMEAVQRILQEAGVMLQVLWQPVYRTFGKNVHGYHAHPARQLHLTKVWLS</sequence>
<protein>
    <submittedName>
        <fullName evidence="4">ABC transporter substrate-binding protein</fullName>
    </submittedName>
</protein>
<comment type="subcellular location">
    <subcellularLocation>
        <location evidence="1">Periplasm</location>
    </subcellularLocation>
</comment>
<dbReference type="InterPro" id="IPR039424">
    <property type="entry name" value="SBP_5"/>
</dbReference>
<dbReference type="Pfam" id="PF00496">
    <property type="entry name" value="SBP_bac_5"/>
    <property type="match status" value="1"/>
</dbReference>
<evidence type="ECO:0000256" key="1">
    <source>
        <dbReference type="ARBA" id="ARBA00004418"/>
    </source>
</evidence>
<dbReference type="InterPro" id="IPR019546">
    <property type="entry name" value="TAT_signal_bac_arc"/>
</dbReference>
<comment type="caution">
    <text evidence="4">The sequence shown here is derived from an EMBL/GenBank/DDBJ whole genome shotgun (WGS) entry which is preliminary data.</text>
</comment>
<accession>A0ABU0W0S2</accession>
<dbReference type="Gene3D" id="3.90.76.10">
    <property type="entry name" value="Dipeptide-binding Protein, Domain 1"/>
    <property type="match status" value="1"/>
</dbReference>
<dbReference type="Proteomes" id="UP001239680">
    <property type="component" value="Unassembled WGS sequence"/>
</dbReference>
<reference evidence="4 5" key="1">
    <citation type="submission" date="2023-08" db="EMBL/GenBank/DDBJ databases">
        <title>Characterization of two Paracoccaceae strains isolated from Phycosphere and proposal of Xinfangfangia lacusdiani sp. nov.</title>
        <authorList>
            <person name="Deng Y."/>
            <person name="Zhang Y.Q."/>
        </authorList>
    </citation>
    <scope>NUCLEOTIDE SEQUENCE [LARGE SCALE GENOMIC DNA]</scope>
    <source>
        <strain evidence="4 5">CPCC 101601</strain>
    </source>
</reference>
<dbReference type="EMBL" id="JAVDBT010000014">
    <property type="protein sequence ID" value="MDQ2067616.1"/>
    <property type="molecule type" value="Genomic_DNA"/>
</dbReference>
<dbReference type="PANTHER" id="PTHR30290">
    <property type="entry name" value="PERIPLASMIC BINDING COMPONENT OF ABC TRANSPORTER"/>
    <property type="match status" value="1"/>
</dbReference>
<dbReference type="SUPFAM" id="SSF53850">
    <property type="entry name" value="Periplasmic binding protein-like II"/>
    <property type="match status" value="1"/>
</dbReference>
<keyword evidence="5" id="KW-1185">Reference proteome</keyword>
<dbReference type="NCBIfam" id="TIGR01409">
    <property type="entry name" value="TAT_signal_seq"/>
    <property type="match status" value="1"/>
</dbReference>
<dbReference type="CDD" id="cd08503">
    <property type="entry name" value="PBP2_NikA_DppA_OppA_like_17"/>
    <property type="match status" value="1"/>
</dbReference>
<comment type="similarity">
    <text evidence="2">Belongs to the bacterial solute-binding protein 5 family.</text>
</comment>
<gene>
    <name evidence="4" type="ORF">Q9295_14655</name>
</gene>
<evidence type="ECO:0000313" key="5">
    <source>
        <dbReference type="Proteomes" id="UP001239680"/>
    </source>
</evidence>
<dbReference type="PIRSF" id="PIRSF002741">
    <property type="entry name" value="MppA"/>
    <property type="match status" value="1"/>
</dbReference>
<dbReference type="PROSITE" id="PS51318">
    <property type="entry name" value="TAT"/>
    <property type="match status" value="1"/>
</dbReference>
<dbReference type="InterPro" id="IPR000914">
    <property type="entry name" value="SBP_5_dom"/>
</dbReference>
<dbReference type="RefSeq" id="WP_306681318.1">
    <property type="nucleotide sequence ID" value="NZ_JAVDBT010000014.1"/>
</dbReference>